<gene>
    <name evidence="2" type="ORF">QR680_007581</name>
</gene>
<dbReference type="PANTHER" id="PTHR33050">
    <property type="entry name" value="REVERSE TRANSCRIPTASE DOMAIN-CONTAINING PROTEIN"/>
    <property type="match status" value="1"/>
</dbReference>
<dbReference type="GO" id="GO:0006259">
    <property type="term" value="P:DNA metabolic process"/>
    <property type="evidence" value="ECO:0007669"/>
    <property type="project" value="UniProtKB-ARBA"/>
</dbReference>
<dbReference type="Pfam" id="PF13456">
    <property type="entry name" value="RVT_3"/>
    <property type="match status" value="1"/>
</dbReference>
<keyword evidence="3" id="KW-1185">Reference proteome</keyword>
<evidence type="ECO:0000313" key="3">
    <source>
        <dbReference type="Proteomes" id="UP001175271"/>
    </source>
</evidence>
<dbReference type="EMBL" id="JAUCMV010000001">
    <property type="protein sequence ID" value="KAK0422454.1"/>
    <property type="molecule type" value="Genomic_DNA"/>
</dbReference>
<dbReference type="InterPro" id="IPR043502">
    <property type="entry name" value="DNA/RNA_pol_sf"/>
</dbReference>
<organism evidence="2 3">
    <name type="scientific">Steinernema hermaphroditum</name>
    <dbReference type="NCBI Taxonomy" id="289476"/>
    <lineage>
        <taxon>Eukaryota</taxon>
        <taxon>Metazoa</taxon>
        <taxon>Ecdysozoa</taxon>
        <taxon>Nematoda</taxon>
        <taxon>Chromadorea</taxon>
        <taxon>Rhabditida</taxon>
        <taxon>Tylenchina</taxon>
        <taxon>Panagrolaimomorpha</taxon>
        <taxon>Strongyloidoidea</taxon>
        <taxon>Steinernematidae</taxon>
        <taxon>Steinernema</taxon>
    </lineage>
</organism>
<sequence>MIFTKLFRPLLEHWRLDGIRCALYLDDGLIFAPTYELCKSHVDRVRRDLESAGVVTSDEKCIWEPVQRLTWLGYDINLGLSGVSISEKRIVRLLDKIDVVLRKASPSKLDRMQLAGSLASIGYVFGPAAQLKARSLHAVLVDMTNFSKRAPGALSEGERADLEWWKTNIRTRNWRPFRRLLSARRIATDASATGAGVVIWNADGSTSRSGINFTPEDCTESSTFREVAAVLFGLRVFAEELADSQILVQIDNQSAVGVIEKGSPIPKLQLLASQIFDLAETLGSEIHPVWVPREYNVLADEASRLLDRDDWGIRPEFFVICCQHWGDPTIDLFANNRNALCSRYLSRYPDIGSEGVDAFASSWENEFAWAVPPPNLIPRTVLQLLACNGKAILGIPWWPSHMFFPSVWTGSSWTWFVRDVICVERGSALFTPSTFERSIFNETISSFDFYFLLIDCAL</sequence>
<accession>A0AA39IG38</accession>
<dbReference type="InterPro" id="IPR000477">
    <property type="entry name" value="RT_dom"/>
</dbReference>
<dbReference type="GO" id="GO:0003676">
    <property type="term" value="F:nucleic acid binding"/>
    <property type="evidence" value="ECO:0007669"/>
    <property type="project" value="InterPro"/>
</dbReference>
<evidence type="ECO:0000259" key="1">
    <source>
        <dbReference type="PROSITE" id="PS50878"/>
    </source>
</evidence>
<dbReference type="InterPro" id="IPR052055">
    <property type="entry name" value="Hepadnavirus_pol/RT"/>
</dbReference>
<dbReference type="PANTHER" id="PTHR33050:SF7">
    <property type="entry name" value="RIBONUCLEASE H"/>
    <property type="match status" value="1"/>
</dbReference>
<comment type="caution">
    <text evidence="2">The sequence shown here is derived from an EMBL/GenBank/DDBJ whole genome shotgun (WGS) entry which is preliminary data.</text>
</comment>
<name>A0AA39IG38_9BILA</name>
<dbReference type="Pfam" id="PF00078">
    <property type="entry name" value="RVT_1"/>
    <property type="match status" value="1"/>
</dbReference>
<protein>
    <recommendedName>
        <fullName evidence="1">Reverse transcriptase domain-containing protein</fullName>
    </recommendedName>
</protein>
<dbReference type="PROSITE" id="PS50878">
    <property type="entry name" value="RT_POL"/>
    <property type="match status" value="1"/>
</dbReference>
<evidence type="ECO:0000313" key="2">
    <source>
        <dbReference type="EMBL" id="KAK0422454.1"/>
    </source>
</evidence>
<dbReference type="InterPro" id="IPR036397">
    <property type="entry name" value="RNaseH_sf"/>
</dbReference>
<proteinExistence type="predicted"/>
<reference evidence="2" key="1">
    <citation type="submission" date="2023-06" db="EMBL/GenBank/DDBJ databases">
        <title>Genomic analysis of the entomopathogenic nematode Steinernema hermaphroditum.</title>
        <authorList>
            <person name="Schwarz E.M."/>
            <person name="Heppert J.K."/>
            <person name="Baniya A."/>
            <person name="Schwartz H.T."/>
            <person name="Tan C.-H."/>
            <person name="Antoshechkin I."/>
            <person name="Sternberg P.W."/>
            <person name="Goodrich-Blair H."/>
            <person name="Dillman A.R."/>
        </authorList>
    </citation>
    <scope>NUCLEOTIDE SEQUENCE</scope>
    <source>
        <strain evidence="2">PS9179</strain>
        <tissue evidence="2">Whole animal</tissue>
    </source>
</reference>
<dbReference type="SUPFAM" id="SSF56672">
    <property type="entry name" value="DNA/RNA polymerases"/>
    <property type="match status" value="1"/>
</dbReference>
<dbReference type="InterPro" id="IPR043128">
    <property type="entry name" value="Rev_trsase/Diguanyl_cyclase"/>
</dbReference>
<dbReference type="CDD" id="cd09275">
    <property type="entry name" value="RNase_HI_RT_DIRS1"/>
    <property type="match status" value="1"/>
</dbReference>
<dbReference type="GO" id="GO:0004523">
    <property type="term" value="F:RNA-DNA hybrid ribonuclease activity"/>
    <property type="evidence" value="ECO:0007669"/>
    <property type="project" value="InterPro"/>
</dbReference>
<dbReference type="Gene3D" id="3.30.70.270">
    <property type="match status" value="1"/>
</dbReference>
<dbReference type="Proteomes" id="UP001175271">
    <property type="component" value="Unassembled WGS sequence"/>
</dbReference>
<dbReference type="AlphaFoldDB" id="A0AA39IG38"/>
<dbReference type="Gene3D" id="3.30.420.10">
    <property type="entry name" value="Ribonuclease H-like superfamily/Ribonuclease H"/>
    <property type="match status" value="1"/>
</dbReference>
<feature type="domain" description="Reverse transcriptase" evidence="1">
    <location>
        <begin position="1"/>
        <end position="76"/>
    </location>
</feature>
<dbReference type="InterPro" id="IPR002156">
    <property type="entry name" value="RNaseH_domain"/>
</dbReference>